<comment type="similarity">
    <text evidence="3 18">In the N-terminal section; belongs to the N-acetylglucosamine-1-phosphate uridyltransferase family.</text>
</comment>
<dbReference type="SUPFAM" id="SSF53448">
    <property type="entry name" value="Nucleotide-diphospho-sugar transferases"/>
    <property type="match status" value="1"/>
</dbReference>
<feature type="domain" description="MobA-like NTP transferase" evidence="19">
    <location>
        <begin position="14"/>
        <end position="136"/>
    </location>
</feature>
<feature type="binding site" evidence="18">
    <location>
        <begin position="86"/>
        <end position="87"/>
    </location>
    <ligand>
        <name>UDP-N-acetyl-alpha-D-glucosamine</name>
        <dbReference type="ChEBI" id="CHEBI:57705"/>
    </ligand>
</feature>
<feature type="binding site" evidence="18">
    <location>
        <position position="81"/>
    </location>
    <ligand>
        <name>UDP-N-acetyl-alpha-D-glucosamine</name>
        <dbReference type="ChEBI" id="CHEBI:57705"/>
    </ligand>
</feature>
<feature type="binding site" evidence="18">
    <location>
        <position position="30"/>
    </location>
    <ligand>
        <name>UDP-N-acetyl-alpha-D-glucosamine</name>
        <dbReference type="ChEBI" id="CHEBI:57705"/>
    </ligand>
</feature>
<feature type="binding site" evidence="18">
    <location>
        <position position="442"/>
    </location>
    <ligand>
        <name>acetyl-CoA</name>
        <dbReference type="ChEBI" id="CHEBI:57288"/>
    </ligand>
</feature>
<feature type="binding site" evidence="18">
    <location>
        <position position="229"/>
    </location>
    <ligand>
        <name>Mg(2+)</name>
        <dbReference type="ChEBI" id="CHEBI:18420"/>
    </ligand>
</feature>
<evidence type="ECO:0000256" key="10">
    <source>
        <dbReference type="ARBA" id="ARBA00022960"/>
    </source>
</evidence>
<feature type="binding site" evidence="18">
    <location>
        <position position="110"/>
    </location>
    <ligand>
        <name>Mg(2+)</name>
        <dbReference type="ChEBI" id="CHEBI:18420"/>
    </ligand>
</feature>
<feature type="binding site" evidence="18">
    <location>
        <position position="382"/>
    </location>
    <ligand>
        <name>acetyl-CoA</name>
        <dbReference type="ChEBI" id="CHEBI:57288"/>
    </ligand>
</feature>
<feature type="binding site" evidence="18">
    <location>
        <position position="335"/>
    </location>
    <ligand>
        <name>UDP-N-acetyl-alpha-D-glucosamine</name>
        <dbReference type="ChEBI" id="CHEBI:57705"/>
    </ligand>
</feature>
<feature type="region of interest" description="Pyrophosphorylase" evidence="18">
    <location>
        <begin position="1"/>
        <end position="231"/>
    </location>
</feature>
<dbReference type="Pfam" id="PF12804">
    <property type="entry name" value="NTP_transf_3"/>
    <property type="match status" value="1"/>
</dbReference>
<keyword evidence="4 18" id="KW-0963">Cytoplasm</keyword>
<comment type="catalytic activity">
    <reaction evidence="16 18">
        <text>N-acetyl-alpha-D-glucosamine 1-phosphate + UTP + H(+) = UDP-N-acetyl-alpha-D-glucosamine + diphosphate</text>
        <dbReference type="Rhea" id="RHEA:13509"/>
        <dbReference type="ChEBI" id="CHEBI:15378"/>
        <dbReference type="ChEBI" id="CHEBI:33019"/>
        <dbReference type="ChEBI" id="CHEBI:46398"/>
        <dbReference type="ChEBI" id="CHEBI:57705"/>
        <dbReference type="ChEBI" id="CHEBI:57776"/>
        <dbReference type="EC" id="2.7.7.23"/>
    </reaction>
</comment>
<evidence type="ECO:0000256" key="3">
    <source>
        <dbReference type="ARBA" id="ARBA00007947"/>
    </source>
</evidence>
<dbReference type="PANTHER" id="PTHR43584">
    <property type="entry name" value="NUCLEOTIDYL TRANSFERASE"/>
    <property type="match status" value="1"/>
</dbReference>
<feature type="region of interest" description="N-acetyltransferase" evidence="18">
    <location>
        <begin position="253"/>
        <end position="464"/>
    </location>
</feature>
<comment type="function">
    <text evidence="17 18">Catalyzes the last two sequential reactions in the de novo biosynthetic pathway for UDP-N-acetylglucosamine (UDP-GlcNAc). The C-terminal domain catalyzes the transfer of acetyl group from acetyl coenzyme A to glucosamine-1-phosphate (GlcN-1-P) to produce N-acetylglucosamine-1-phosphate (GlcNAc-1-P), which is converted into UDP-GlcNAc by the transfer of uridine 5-monophosphate (from uridine 5-triphosphate), a reaction catalyzed by the N-terminal domain.</text>
</comment>
<dbReference type="GO" id="GO:0016020">
    <property type="term" value="C:membrane"/>
    <property type="evidence" value="ECO:0007669"/>
    <property type="project" value="GOC"/>
</dbReference>
<evidence type="ECO:0000256" key="16">
    <source>
        <dbReference type="ARBA" id="ARBA00048493"/>
    </source>
</evidence>
<dbReference type="GO" id="GO:0009245">
    <property type="term" value="P:lipid A biosynthetic process"/>
    <property type="evidence" value="ECO:0007669"/>
    <property type="project" value="UniProtKB-UniRule"/>
</dbReference>
<dbReference type="InterPro" id="IPR029044">
    <property type="entry name" value="Nucleotide-diphossugar_trans"/>
</dbReference>
<dbReference type="RefSeq" id="WP_327078442.1">
    <property type="nucleotide sequence ID" value="NZ_FXBB01000036.1"/>
</dbReference>
<evidence type="ECO:0000256" key="12">
    <source>
        <dbReference type="ARBA" id="ARBA00023268"/>
    </source>
</evidence>
<dbReference type="GO" id="GO:0000902">
    <property type="term" value="P:cell morphogenesis"/>
    <property type="evidence" value="ECO:0007669"/>
    <property type="project" value="UniProtKB-UniRule"/>
</dbReference>
<dbReference type="InterPro" id="IPR025877">
    <property type="entry name" value="MobA-like_NTP_Trfase"/>
</dbReference>
<evidence type="ECO:0000256" key="17">
    <source>
        <dbReference type="ARBA" id="ARBA00049628"/>
    </source>
</evidence>
<evidence type="ECO:0000256" key="1">
    <source>
        <dbReference type="ARBA" id="ARBA00004496"/>
    </source>
</evidence>
<keyword evidence="21" id="KW-1185">Reference proteome</keyword>
<evidence type="ECO:0000256" key="15">
    <source>
        <dbReference type="ARBA" id="ARBA00048247"/>
    </source>
</evidence>
<dbReference type="CDD" id="cd03353">
    <property type="entry name" value="LbH_GlmU_C"/>
    <property type="match status" value="1"/>
</dbReference>
<gene>
    <name evidence="18" type="primary">glmU</name>
    <name evidence="20" type="ORF">SAMN06275492_1365</name>
</gene>
<dbReference type="Gene3D" id="2.160.10.10">
    <property type="entry name" value="Hexapeptide repeat proteins"/>
    <property type="match status" value="1"/>
</dbReference>
<dbReference type="Proteomes" id="UP000193355">
    <property type="component" value="Unassembled WGS sequence"/>
</dbReference>
<keyword evidence="12 18" id="KW-0511">Multifunctional enzyme</keyword>
<organism evidence="20 21">
    <name type="scientific">Dethiosulfovibrio salsuginis</name>
    <dbReference type="NCBI Taxonomy" id="561720"/>
    <lineage>
        <taxon>Bacteria</taxon>
        <taxon>Thermotogati</taxon>
        <taxon>Synergistota</taxon>
        <taxon>Synergistia</taxon>
        <taxon>Synergistales</taxon>
        <taxon>Dethiosulfovibrionaceae</taxon>
        <taxon>Dethiosulfovibrio</taxon>
    </lineage>
</organism>
<dbReference type="GO" id="GO:0071555">
    <property type="term" value="P:cell wall organization"/>
    <property type="evidence" value="ECO:0007669"/>
    <property type="project" value="UniProtKB-KW"/>
</dbReference>
<evidence type="ECO:0000256" key="7">
    <source>
        <dbReference type="ARBA" id="ARBA00022723"/>
    </source>
</evidence>
<evidence type="ECO:0000313" key="21">
    <source>
        <dbReference type="Proteomes" id="UP000193355"/>
    </source>
</evidence>
<feature type="binding site" evidence="18">
    <location>
        <position position="379"/>
    </location>
    <ligand>
        <name>UDP-N-acetyl-alpha-D-glucosamine</name>
        <dbReference type="ChEBI" id="CHEBI:57705"/>
    </ligand>
</feature>
<dbReference type="EC" id="2.3.1.157" evidence="18"/>
<feature type="binding site" evidence="18">
    <location>
        <position position="229"/>
    </location>
    <ligand>
        <name>UDP-N-acetyl-alpha-D-glucosamine</name>
        <dbReference type="ChEBI" id="CHEBI:57705"/>
    </ligand>
</feature>
<dbReference type="CDD" id="cd02540">
    <property type="entry name" value="GT2_GlmU_N_bac"/>
    <property type="match status" value="1"/>
</dbReference>
<dbReference type="InterPro" id="IPR050065">
    <property type="entry name" value="GlmU-like"/>
</dbReference>
<evidence type="ECO:0000256" key="14">
    <source>
        <dbReference type="ARBA" id="ARBA00023316"/>
    </source>
</evidence>
<dbReference type="EMBL" id="FXBB01000036">
    <property type="protein sequence ID" value="SMG44641.1"/>
    <property type="molecule type" value="Genomic_DNA"/>
</dbReference>
<feature type="binding site" evidence="18">
    <location>
        <position position="368"/>
    </location>
    <ligand>
        <name>UDP-N-acetyl-alpha-D-glucosamine</name>
        <dbReference type="ChEBI" id="CHEBI:57705"/>
    </ligand>
</feature>
<protein>
    <recommendedName>
        <fullName evidence="18">Bifunctional protein GlmU</fullName>
    </recommendedName>
    <domain>
        <recommendedName>
            <fullName evidence="18">UDP-N-acetylglucosamine pyrophosphorylase</fullName>
            <ecNumber evidence="18">2.7.7.23</ecNumber>
        </recommendedName>
        <alternativeName>
            <fullName evidence="18">N-acetylglucosamine-1-phosphate uridyltransferase</fullName>
        </alternativeName>
    </domain>
    <domain>
        <recommendedName>
            <fullName evidence="18">Glucosamine-1-phosphate N-acetyltransferase</fullName>
            <ecNumber evidence="18">2.3.1.157</ecNumber>
        </recommendedName>
    </domain>
</protein>
<keyword evidence="13 18" id="KW-0012">Acyltransferase</keyword>
<dbReference type="GO" id="GO:0019134">
    <property type="term" value="F:glucosamine-1-phosphate N-acetyltransferase activity"/>
    <property type="evidence" value="ECO:0007669"/>
    <property type="project" value="UniProtKB-UniRule"/>
</dbReference>
<evidence type="ECO:0000259" key="19">
    <source>
        <dbReference type="Pfam" id="PF12804"/>
    </source>
</evidence>
<dbReference type="InterPro" id="IPR005882">
    <property type="entry name" value="Bifunctional_GlmU"/>
</dbReference>
<keyword evidence="14 18" id="KW-0961">Cell wall biogenesis/degradation</keyword>
<feature type="region of interest" description="Linker" evidence="18">
    <location>
        <begin position="232"/>
        <end position="252"/>
    </location>
</feature>
<comment type="pathway">
    <text evidence="18">Nucleotide-sugar biosynthesis; UDP-N-acetyl-alpha-D-glucosamine biosynthesis; N-acetyl-alpha-D-glucosamine 1-phosphate from alpha-D-glucosamine 6-phosphate (route II): step 2/2.</text>
</comment>
<comment type="cofactor">
    <cofactor evidence="18">
        <name>Mg(2+)</name>
        <dbReference type="ChEBI" id="CHEBI:18420"/>
    </cofactor>
    <text evidence="18">Binds 1 Mg(2+) ion per subunit.</text>
</comment>
<comment type="caution">
    <text evidence="18">Lacks conserved residue(s) required for the propagation of feature annotation.</text>
</comment>
<evidence type="ECO:0000256" key="9">
    <source>
        <dbReference type="ARBA" id="ARBA00022842"/>
    </source>
</evidence>
<dbReference type="SUPFAM" id="SSF51161">
    <property type="entry name" value="Trimeric LpxA-like enzymes"/>
    <property type="match status" value="1"/>
</dbReference>
<sequence length="464" mass="49601">MVAMEKAGGSVGILVLAAGKGTRMKSESPKVMQPLLENPMLHYVLKAFGSVGETAVVVGHRGEMVQSYLSRSWPDVKTVWQREQLGTGHAVMEAQSWISRFDKVLVVNGDMPLMTEEIPNSLLEAHEGGCSFLTMELDDPEGYGRVVRGAKTCIVEQKDCLPEQRGIKEVNAGVYLMDVVPLLDSLKGLGRKNAQGEYYLVDVIEAFQDLGLPAKPVVVDDPDSLLGVNDPAGLAQVGAILRDRYVAKWMAAGVKFVDPKSVWIGPDVVFQGEAMVYPGVQIWGNSTVGVNASLGGFSVLRDVSIGENVELQGYCFIENSTLRAGSKAGPFCYIRQESVVEEKGFVGKFVEVKKSLIGKGSKVPHLSYMGDASLGANVNIGAGTITCNYDGKSKHPTTIGDGVFVGSDTMLVAPVTLGANSMTGAGSVITKDVPEGALAIGRARQRNIEGWGKKTTEGSRDDDK</sequence>
<feature type="binding site" evidence="18">
    <location>
        <begin position="16"/>
        <end position="19"/>
    </location>
    <ligand>
        <name>UDP-N-acetyl-alpha-D-glucosamine</name>
        <dbReference type="ChEBI" id="CHEBI:57705"/>
    </ligand>
</feature>
<dbReference type="EC" id="2.7.7.23" evidence="18"/>
<evidence type="ECO:0000256" key="4">
    <source>
        <dbReference type="ARBA" id="ARBA00022490"/>
    </source>
</evidence>
<comment type="catalytic activity">
    <reaction evidence="15 18">
        <text>alpha-D-glucosamine 1-phosphate + acetyl-CoA = N-acetyl-alpha-D-glucosamine 1-phosphate + CoA + H(+)</text>
        <dbReference type="Rhea" id="RHEA:13725"/>
        <dbReference type="ChEBI" id="CHEBI:15378"/>
        <dbReference type="ChEBI" id="CHEBI:57287"/>
        <dbReference type="ChEBI" id="CHEBI:57288"/>
        <dbReference type="ChEBI" id="CHEBI:57776"/>
        <dbReference type="ChEBI" id="CHEBI:58516"/>
        <dbReference type="EC" id="2.3.1.157"/>
    </reaction>
</comment>
<dbReference type="GO" id="GO:0003977">
    <property type="term" value="F:UDP-N-acetylglucosamine diphosphorylase activity"/>
    <property type="evidence" value="ECO:0007669"/>
    <property type="project" value="UniProtKB-UniRule"/>
</dbReference>
<feature type="binding site" evidence="18">
    <location>
        <position position="407"/>
    </location>
    <ligand>
        <name>acetyl-CoA</name>
        <dbReference type="ChEBI" id="CHEBI:57288"/>
    </ligand>
</feature>
<dbReference type="AlphaFoldDB" id="A0A1X7KT07"/>
<comment type="pathway">
    <text evidence="18">Bacterial outer membrane biogenesis; LPS lipid A biosynthesis.</text>
</comment>
<keyword evidence="10 18" id="KW-0133">Cell shape</keyword>
<comment type="subcellular location">
    <subcellularLocation>
        <location evidence="1 18">Cytoplasm</location>
    </subcellularLocation>
</comment>
<feature type="binding site" evidence="18">
    <location>
        <position position="425"/>
    </location>
    <ligand>
        <name>acetyl-CoA</name>
        <dbReference type="ChEBI" id="CHEBI:57288"/>
    </ligand>
</feature>
<evidence type="ECO:0000256" key="5">
    <source>
        <dbReference type="ARBA" id="ARBA00022679"/>
    </source>
</evidence>
<dbReference type="GO" id="GO:0000287">
    <property type="term" value="F:magnesium ion binding"/>
    <property type="evidence" value="ECO:0007669"/>
    <property type="project" value="UniProtKB-UniRule"/>
</dbReference>
<feature type="active site" description="Proton acceptor" evidence="18">
    <location>
        <position position="365"/>
    </location>
</feature>
<keyword evidence="8 18" id="KW-0677">Repeat</keyword>
<comment type="subunit">
    <text evidence="18">Homotrimer.</text>
</comment>
<dbReference type="HAMAP" id="MF_01631">
    <property type="entry name" value="GlmU"/>
    <property type="match status" value="1"/>
</dbReference>
<dbReference type="Gene3D" id="3.90.550.10">
    <property type="entry name" value="Spore Coat Polysaccharide Biosynthesis Protein SpsA, Chain A"/>
    <property type="match status" value="1"/>
</dbReference>
<dbReference type="InterPro" id="IPR001451">
    <property type="entry name" value="Hexapep"/>
</dbReference>
<evidence type="ECO:0000256" key="8">
    <source>
        <dbReference type="ARBA" id="ARBA00022737"/>
    </source>
</evidence>
<dbReference type="GO" id="GO:0008360">
    <property type="term" value="P:regulation of cell shape"/>
    <property type="evidence" value="ECO:0007669"/>
    <property type="project" value="UniProtKB-KW"/>
</dbReference>
<dbReference type="NCBIfam" id="TIGR01173">
    <property type="entry name" value="glmU"/>
    <property type="match status" value="1"/>
</dbReference>
<reference evidence="21" key="1">
    <citation type="submission" date="2017-04" db="EMBL/GenBank/DDBJ databases">
        <authorList>
            <person name="Varghese N."/>
            <person name="Submissions S."/>
        </authorList>
    </citation>
    <scope>NUCLEOTIDE SEQUENCE [LARGE SCALE GENOMIC DNA]</scope>
    <source>
        <strain evidence="21">USBA 82</strain>
    </source>
</reference>
<keyword evidence="11 18" id="KW-0573">Peptidoglycan synthesis</keyword>
<feature type="binding site" evidence="18">
    <location>
        <position position="156"/>
    </location>
    <ligand>
        <name>UDP-N-acetyl-alpha-D-glucosamine</name>
        <dbReference type="ChEBI" id="CHEBI:57705"/>
    </ligand>
</feature>
<dbReference type="InterPro" id="IPR011004">
    <property type="entry name" value="Trimer_LpxA-like_sf"/>
</dbReference>
<dbReference type="UniPathway" id="UPA00113">
    <property type="reaction ID" value="UER00532"/>
</dbReference>
<feature type="binding site" evidence="18">
    <location>
        <position position="171"/>
    </location>
    <ligand>
        <name>UDP-N-acetyl-alpha-D-glucosamine</name>
        <dbReference type="ChEBI" id="CHEBI:57705"/>
    </ligand>
</feature>
<name>A0A1X7KT07_9BACT</name>
<feature type="binding site" evidence="18">
    <location>
        <position position="144"/>
    </location>
    <ligand>
        <name>UDP-N-acetyl-alpha-D-glucosamine</name>
        <dbReference type="ChEBI" id="CHEBI:57705"/>
    </ligand>
</feature>
<comment type="pathway">
    <text evidence="18">Nucleotide-sugar biosynthesis; UDP-N-acetyl-alpha-D-glucosamine biosynthesis; UDP-N-acetyl-alpha-D-glucosamine from N-acetyl-alpha-D-glucosamine 1-phosphate: step 1/1.</text>
</comment>
<evidence type="ECO:0000256" key="11">
    <source>
        <dbReference type="ARBA" id="ARBA00022984"/>
    </source>
</evidence>
<evidence type="ECO:0000256" key="13">
    <source>
        <dbReference type="ARBA" id="ARBA00023315"/>
    </source>
</evidence>
<keyword evidence="9 18" id="KW-0460">Magnesium</keyword>
<dbReference type="UniPathway" id="UPA00973"/>
<dbReference type="GO" id="GO:0005737">
    <property type="term" value="C:cytoplasm"/>
    <property type="evidence" value="ECO:0007669"/>
    <property type="project" value="UniProtKB-SubCell"/>
</dbReference>
<comment type="similarity">
    <text evidence="2 18">In the C-terminal section; belongs to the transferase hexapeptide repeat family.</text>
</comment>
<dbReference type="Pfam" id="PF00132">
    <property type="entry name" value="Hexapep"/>
    <property type="match status" value="1"/>
</dbReference>
<feature type="binding site" evidence="18">
    <location>
        <position position="353"/>
    </location>
    <ligand>
        <name>UDP-N-acetyl-alpha-D-glucosamine</name>
        <dbReference type="ChEBI" id="CHEBI:57705"/>
    </ligand>
</feature>
<dbReference type="STRING" id="561720.SAMN06275492_1365"/>
<evidence type="ECO:0000256" key="18">
    <source>
        <dbReference type="HAMAP-Rule" id="MF_01631"/>
    </source>
</evidence>
<keyword evidence="5 18" id="KW-0808">Transferase</keyword>
<keyword evidence="6 18" id="KW-0548">Nucleotidyltransferase</keyword>
<evidence type="ECO:0000313" key="20">
    <source>
        <dbReference type="EMBL" id="SMG44641.1"/>
    </source>
</evidence>
<dbReference type="InterPro" id="IPR038009">
    <property type="entry name" value="GlmU_C_LbH"/>
</dbReference>
<evidence type="ECO:0000256" key="6">
    <source>
        <dbReference type="ARBA" id="ARBA00022695"/>
    </source>
</evidence>
<dbReference type="PANTHER" id="PTHR43584:SF3">
    <property type="entry name" value="BIFUNCTIONAL PROTEIN GLMU"/>
    <property type="match status" value="1"/>
</dbReference>
<evidence type="ECO:0000256" key="2">
    <source>
        <dbReference type="ARBA" id="ARBA00007707"/>
    </source>
</evidence>
<keyword evidence="7 18" id="KW-0479">Metal-binding</keyword>
<dbReference type="GO" id="GO:0006048">
    <property type="term" value="P:UDP-N-acetylglucosamine biosynthetic process"/>
    <property type="evidence" value="ECO:0007669"/>
    <property type="project" value="UniProtKB-UniPathway"/>
</dbReference>
<proteinExistence type="inferred from homology"/>
<feature type="binding site" evidence="18">
    <location>
        <begin position="388"/>
        <end position="389"/>
    </location>
    <ligand>
        <name>acetyl-CoA</name>
        <dbReference type="ChEBI" id="CHEBI:57288"/>
    </ligand>
</feature>
<accession>A0A1X7KT07</accession>
<dbReference type="GO" id="GO:0009252">
    <property type="term" value="P:peptidoglycan biosynthetic process"/>
    <property type="evidence" value="ECO:0007669"/>
    <property type="project" value="UniProtKB-UniRule"/>
</dbReference>